<proteinExistence type="predicted"/>
<organism evidence="1 2">
    <name type="scientific">Vibrio bivalvicida</name>
    <dbReference type="NCBI Taxonomy" id="1276888"/>
    <lineage>
        <taxon>Bacteria</taxon>
        <taxon>Pseudomonadati</taxon>
        <taxon>Pseudomonadota</taxon>
        <taxon>Gammaproteobacteria</taxon>
        <taxon>Vibrionales</taxon>
        <taxon>Vibrionaceae</taxon>
        <taxon>Vibrio</taxon>
        <taxon>Vibrio oreintalis group</taxon>
    </lineage>
</organism>
<comment type="caution">
    <text evidence="1">The sequence shown here is derived from an EMBL/GenBank/DDBJ whole genome shotgun (WGS) entry which is preliminary data.</text>
</comment>
<keyword evidence="2" id="KW-1185">Reference proteome</keyword>
<accession>A0ABV4MII8</accession>
<sequence>MSFQTKISYSSVAQLRHLEKVASYLKEEVTSLAILDDHVKIESIVPISTNSLHKLKSDEYLLEIDEEVLGNTIENNTQINRTVLKDIIDFGFGKVGYKGDLLALRNQVTASLQAMTSDCEERHYPSMLNEAHMAQTGYLDKSRHHAIETCNCDGDACYLTPSSCFHTYKELEGRVIDTNKSLTFTQHVFREEGKFTYNQPWRLKDYYVRECVFIGESTFVESQLEKYFEMFIEYLEANKVRFKVYFASDPFVDVELKKLRILQVKTKVKREVRIICGEEEISVASFNLHGNYFSDRFNIRMTSGSKAQTACIGFGIDRILIGMGLQGVSYE</sequence>
<dbReference type="Proteomes" id="UP001569151">
    <property type="component" value="Unassembled WGS sequence"/>
</dbReference>
<dbReference type="SUPFAM" id="SSF55681">
    <property type="entry name" value="Class II aaRS and biotin synthetases"/>
    <property type="match status" value="1"/>
</dbReference>
<evidence type="ECO:0008006" key="3">
    <source>
        <dbReference type="Google" id="ProtNLM"/>
    </source>
</evidence>
<dbReference type="Gene3D" id="3.30.930.10">
    <property type="entry name" value="Bira Bifunctional Protein, Domain 2"/>
    <property type="match status" value="1"/>
</dbReference>
<evidence type="ECO:0000313" key="1">
    <source>
        <dbReference type="EMBL" id="MEZ8209390.1"/>
    </source>
</evidence>
<gene>
    <name evidence="1" type="ORF">ACED39_11425</name>
</gene>
<dbReference type="RefSeq" id="WP_371719053.1">
    <property type="nucleotide sequence ID" value="NZ_JBGOOF010000016.1"/>
</dbReference>
<protein>
    <recommendedName>
        <fullName evidence="3">Aminoacyl-transfer RNA synthetases class-II family profile domain-containing protein</fullName>
    </recommendedName>
</protein>
<evidence type="ECO:0000313" key="2">
    <source>
        <dbReference type="Proteomes" id="UP001569151"/>
    </source>
</evidence>
<dbReference type="InterPro" id="IPR045864">
    <property type="entry name" value="aa-tRNA-synth_II/BPL/LPL"/>
</dbReference>
<dbReference type="EMBL" id="JBGOOS010000014">
    <property type="protein sequence ID" value="MEZ8209390.1"/>
    <property type="molecule type" value="Genomic_DNA"/>
</dbReference>
<name>A0ABV4MII8_9VIBR</name>
<reference evidence="1 2" key="1">
    <citation type="submission" date="2024-06" db="EMBL/GenBank/DDBJ databases">
        <authorList>
            <person name="Steensen K."/>
            <person name="Seneca J."/>
            <person name="Bartlau N."/>
            <person name="Yu A.X."/>
            <person name="Polz M.F."/>
        </authorList>
    </citation>
    <scope>NUCLEOTIDE SEQUENCE [LARGE SCALE GENOMIC DNA]</scope>
    <source>
        <strain evidence="1 2">1F146</strain>
    </source>
</reference>